<reference evidence="11 12" key="1">
    <citation type="submission" date="2021-05" db="EMBL/GenBank/DDBJ databases">
        <title>Genome Assembly of Synthetic Allotetraploid Brassica napus Reveals Homoeologous Exchanges between Subgenomes.</title>
        <authorList>
            <person name="Davis J.T."/>
        </authorList>
    </citation>
    <scope>NUCLEOTIDE SEQUENCE [LARGE SCALE GENOMIC DNA]</scope>
    <source>
        <strain evidence="12">cv. Da-Ae</strain>
        <tissue evidence="11">Seedling</tissue>
    </source>
</reference>
<dbReference type="PROSITE" id="PS50089">
    <property type="entry name" value="ZF_RING_2"/>
    <property type="match status" value="1"/>
</dbReference>
<evidence type="ECO:0000313" key="11">
    <source>
        <dbReference type="EMBL" id="KAH0916337.1"/>
    </source>
</evidence>
<proteinExistence type="predicted"/>
<evidence type="ECO:0000256" key="6">
    <source>
        <dbReference type="ARBA" id="ARBA00022786"/>
    </source>
</evidence>
<dbReference type="PANTHER" id="PTHR22937:SF122">
    <property type="entry name" value="RING-TYPE E3 UBIQUITIN TRANSFERASE"/>
    <property type="match status" value="1"/>
</dbReference>
<evidence type="ECO:0000256" key="9">
    <source>
        <dbReference type="SAM" id="MobiDB-lite"/>
    </source>
</evidence>
<dbReference type="InterPro" id="IPR013083">
    <property type="entry name" value="Znf_RING/FYVE/PHD"/>
</dbReference>
<evidence type="ECO:0000256" key="1">
    <source>
        <dbReference type="ARBA" id="ARBA00000900"/>
    </source>
</evidence>
<keyword evidence="4" id="KW-0479">Metal-binding</keyword>
<protein>
    <recommendedName>
        <fullName evidence="2">RING-type E3 ubiquitin transferase</fullName>
        <ecNumber evidence="2">2.3.2.27</ecNumber>
    </recommendedName>
</protein>
<dbReference type="EC" id="2.3.2.27" evidence="2"/>
<dbReference type="SMART" id="SM00184">
    <property type="entry name" value="RING"/>
    <property type="match status" value="1"/>
</dbReference>
<keyword evidence="7" id="KW-0862">Zinc</keyword>
<dbReference type="Gene3D" id="3.30.40.10">
    <property type="entry name" value="Zinc/RING finger domain, C3HC4 (zinc finger)"/>
    <property type="match status" value="1"/>
</dbReference>
<feature type="compositionally biased region" description="Basic residues" evidence="9">
    <location>
        <begin position="105"/>
        <end position="118"/>
    </location>
</feature>
<comment type="caution">
    <text evidence="11">The sequence shown here is derived from an EMBL/GenBank/DDBJ whole genome shotgun (WGS) entry which is preliminary data.</text>
</comment>
<feature type="region of interest" description="Disordered" evidence="9">
    <location>
        <begin position="94"/>
        <end position="122"/>
    </location>
</feature>
<evidence type="ECO:0000256" key="8">
    <source>
        <dbReference type="PROSITE-ProRule" id="PRU00175"/>
    </source>
</evidence>
<name>A0ABQ8CGX3_BRANA</name>
<comment type="catalytic activity">
    <reaction evidence="1">
        <text>S-ubiquitinyl-[E2 ubiquitin-conjugating enzyme]-L-cysteine + [acceptor protein]-L-lysine = [E2 ubiquitin-conjugating enzyme]-L-cysteine + N(6)-ubiquitinyl-[acceptor protein]-L-lysine.</text>
        <dbReference type="EC" id="2.3.2.27"/>
    </reaction>
</comment>
<dbReference type="SUPFAM" id="SSF57850">
    <property type="entry name" value="RING/U-box"/>
    <property type="match status" value="1"/>
</dbReference>
<sequence>MSSTTIGEHIKLRRARHQTIRHSAADEDPPLTHVVPPISQPTRFCNSAMSSFLLLPTSSNEPAKKKQLGFPQAASFRGMNCTAAAAAHEVSVPSAIRSSADWDKKKKKKNKKKKKKKKGSYEDGSVRFLSEARDVDGSGGCVAVPDVWCGPGLGFSTDAVSVDPPRRNLPSSRRKIDVDKNSSNQTEVKVGSSVLTRRFTNQESHSHAFMGSDSTFMTSSHVEPTLLSSRYHGHLRRPYPDDLTEMMMLRNGFVMGRTTDSLDHFHSLRLDVDNMSYEQLLELGDRIGYVNTGLKESEIRRCLRKINPSVSNTLADRKCSICQDEYERECQVGKLECGHSFHVQCVKQWLSRKNACPVCKKTAYVKP</sequence>
<gene>
    <name evidence="11" type="ORF">HID58_030783</name>
</gene>
<evidence type="ECO:0000256" key="3">
    <source>
        <dbReference type="ARBA" id="ARBA00022679"/>
    </source>
</evidence>
<evidence type="ECO:0000256" key="2">
    <source>
        <dbReference type="ARBA" id="ARBA00012483"/>
    </source>
</evidence>
<keyword evidence="5 8" id="KW-0863">Zinc-finger</keyword>
<dbReference type="Proteomes" id="UP000824890">
    <property type="component" value="Unassembled WGS sequence"/>
</dbReference>
<keyword evidence="6" id="KW-0833">Ubl conjugation pathway</keyword>
<evidence type="ECO:0000256" key="5">
    <source>
        <dbReference type="ARBA" id="ARBA00022771"/>
    </source>
</evidence>
<evidence type="ECO:0000313" key="12">
    <source>
        <dbReference type="Proteomes" id="UP000824890"/>
    </source>
</evidence>
<dbReference type="EMBL" id="JAGKQM010000008">
    <property type="protein sequence ID" value="KAH0916337.1"/>
    <property type="molecule type" value="Genomic_DNA"/>
</dbReference>
<evidence type="ECO:0000256" key="7">
    <source>
        <dbReference type="ARBA" id="ARBA00022833"/>
    </source>
</evidence>
<dbReference type="InterPro" id="IPR001841">
    <property type="entry name" value="Znf_RING"/>
</dbReference>
<keyword evidence="12" id="KW-1185">Reference proteome</keyword>
<feature type="domain" description="RING-type" evidence="10">
    <location>
        <begin position="319"/>
        <end position="360"/>
    </location>
</feature>
<dbReference type="Pfam" id="PF13639">
    <property type="entry name" value="zf-RING_2"/>
    <property type="match status" value="1"/>
</dbReference>
<dbReference type="PANTHER" id="PTHR22937">
    <property type="entry name" value="E3 UBIQUITIN-PROTEIN LIGASE RNF165"/>
    <property type="match status" value="1"/>
</dbReference>
<organism evidence="11 12">
    <name type="scientific">Brassica napus</name>
    <name type="common">Rape</name>
    <dbReference type="NCBI Taxonomy" id="3708"/>
    <lineage>
        <taxon>Eukaryota</taxon>
        <taxon>Viridiplantae</taxon>
        <taxon>Streptophyta</taxon>
        <taxon>Embryophyta</taxon>
        <taxon>Tracheophyta</taxon>
        <taxon>Spermatophyta</taxon>
        <taxon>Magnoliopsida</taxon>
        <taxon>eudicotyledons</taxon>
        <taxon>Gunneridae</taxon>
        <taxon>Pentapetalae</taxon>
        <taxon>rosids</taxon>
        <taxon>malvids</taxon>
        <taxon>Brassicales</taxon>
        <taxon>Brassicaceae</taxon>
        <taxon>Brassiceae</taxon>
        <taxon>Brassica</taxon>
    </lineage>
</organism>
<evidence type="ECO:0000259" key="10">
    <source>
        <dbReference type="PROSITE" id="PS50089"/>
    </source>
</evidence>
<accession>A0ABQ8CGX3</accession>
<evidence type="ECO:0000256" key="4">
    <source>
        <dbReference type="ARBA" id="ARBA00022723"/>
    </source>
</evidence>
<keyword evidence="3" id="KW-0808">Transferase</keyword>
<feature type="region of interest" description="Disordered" evidence="9">
    <location>
        <begin position="159"/>
        <end position="185"/>
    </location>
</feature>
<dbReference type="InterPro" id="IPR045191">
    <property type="entry name" value="MBR1/2-like"/>
</dbReference>